<dbReference type="STRING" id="28200.GCA_001572935_00659"/>
<dbReference type="InterPro" id="IPR005135">
    <property type="entry name" value="Endo/exonuclease/phosphatase"/>
</dbReference>
<comment type="caution">
    <text evidence="2">The sequence shown here is derived from an EMBL/GenBank/DDBJ whole genome shotgun (WGS) entry which is preliminary data.</text>
</comment>
<protein>
    <submittedName>
        <fullName evidence="2">Endonuclease</fullName>
    </submittedName>
</protein>
<proteinExistence type="predicted"/>
<evidence type="ECO:0000313" key="2">
    <source>
        <dbReference type="EMBL" id="PWE23272.1"/>
    </source>
</evidence>
<gene>
    <name evidence="2" type="ORF">DF188_00945</name>
</gene>
<dbReference type="EMBL" id="QEYI01000001">
    <property type="protein sequence ID" value="PWE23272.1"/>
    <property type="molecule type" value="Genomic_DNA"/>
</dbReference>
<accession>A0A2U2C2K3</accession>
<keyword evidence="2" id="KW-0255">Endonuclease</keyword>
<dbReference type="InterPro" id="IPR051916">
    <property type="entry name" value="GPI-anchor_lipid_remodeler"/>
</dbReference>
<evidence type="ECO:0000259" key="1">
    <source>
        <dbReference type="Pfam" id="PF03372"/>
    </source>
</evidence>
<keyword evidence="2" id="KW-0378">Hydrolase</keyword>
<dbReference type="AlphaFoldDB" id="A0A2U2C2K3"/>
<name>A0A2U2C2K3_9BACT</name>
<dbReference type="InterPro" id="IPR036691">
    <property type="entry name" value="Endo/exonu/phosph_ase_sf"/>
</dbReference>
<dbReference type="Proteomes" id="UP000245014">
    <property type="component" value="Unassembled WGS sequence"/>
</dbReference>
<dbReference type="GO" id="GO:0006506">
    <property type="term" value="P:GPI anchor biosynthetic process"/>
    <property type="evidence" value="ECO:0007669"/>
    <property type="project" value="TreeGrafter"/>
</dbReference>
<dbReference type="Gene3D" id="3.60.10.10">
    <property type="entry name" value="Endonuclease/exonuclease/phosphatase"/>
    <property type="match status" value="1"/>
</dbReference>
<dbReference type="SUPFAM" id="SSF56219">
    <property type="entry name" value="DNase I-like"/>
    <property type="match status" value="1"/>
</dbReference>
<reference evidence="2 3" key="1">
    <citation type="submission" date="2018-05" db="EMBL/GenBank/DDBJ databases">
        <title>Antimicrobial susceptibility testing and genomic analysis of Arcobacter skirrowii strains and one Arcobacter butzleri isolated from German poultry farms.</title>
        <authorList>
            <person name="Haenel I."/>
            <person name="Hotzel H."/>
            <person name="Tomaso H."/>
            <person name="Busch A."/>
        </authorList>
    </citation>
    <scope>NUCLEOTIDE SEQUENCE [LARGE SCALE GENOMIC DNA]</scope>
    <source>
        <strain evidence="3">v</strain>
    </source>
</reference>
<dbReference type="Pfam" id="PF03372">
    <property type="entry name" value="Exo_endo_phos"/>
    <property type="match status" value="1"/>
</dbReference>
<dbReference type="RefSeq" id="WP_109065834.1">
    <property type="nucleotide sequence ID" value="NZ_QEYG01000018.1"/>
</dbReference>
<keyword evidence="2" id="KW-0540">Nuclease</keyword>
<dbReference type="GO" id="GO:0004519">
    <property type="term" value="F:endonuclease activity"/>
    <property type="evidence" value="ECO:0007669"/>
    <property type="project" value="UniProtKB-KW"/>
</dbReference>
<dbReference type="PANTHER" id="PTHR14859:SF15">
    <property type="entry name" value="ENDONUCLEASE_EXONUCLEASE_PHOSPHATASE DOMAIN-CONTAINING PROTEIN"/>
    <property type="match status" value="1"/>
</dbReference>
<sequence length="314" mass="36881">MLIKVATFNLFQFCSNNYSFYTKKDRFTKSDWEEKKSWIKKQLLKMDCDIVGFQEVFSQDELKELCLELGFKEFVVVQTPKLEEKNQVFKSTTVALASKFPIKNIEKVETKDSFSFAREPIKASIKLDNDLEIVVYVAHLKSNRLNEFEYRFTKDSTLEEKKSKLDIALKNNYSLSLKQRLNEAKTLHFDIKKQKSASILLCDLNDREHSITIDALTKKRFYIKELLKDDLVLFDSYDFAPKKVYNPHPEFKGFKRTPTSYFIGKGNTLDFIFVNRFLKDKIKDFKVFDEHLQKNQNGSLTTSDHAQVVCEIEI</sequence>
<organism evidence="2 3">
    <name type="scientific">Aliarcobacter skirrowii</name>
    <dbReference type="NCBI Taxonomy" id="28200"/>
    <lineage>
        <taxon>Bacteria</taxon>
        <taxon>Pseudomonadati</taxon>
        <taxon>Campylobacterota</taxon>
        <taxon>Epsilonproteobacteria</taxon>
        <taxon>Campylobacterales</taxon>
        <taxon>Arcobacteraceae</taxon>
        <taxon>Aliarcobacter</taxon>
    </lineage>
</organism>
<dbReference type="GO" id="GO:0016020">
    <property type="term" value="C:membrane"/>
    <property type="evidence" value="ECO:0007669"/>
    <property type="project" value="GOC"/>
</dbReference>
<dbReference type="PANTHER" id="PTHR14859">
    <property type="entry name" value="CALCOFLUOR WHITE HYPERSENSITIVE PROTEIN PRECURSOR"/>
    <property type="match status" value="1"/>
</dbReference>
<feature type="domain" description="Endonuclease/exonuclease/phosphatase" evidence="1">
    <location>
        <begin position="7"/>
        <end position="305"/>
    </location>
</feature>
<evidence type="ECO:0000313" key="3">
    <source>
        <dbReference type="Proteomes" id="UP000245014"/>
    </source>
</evidence>